<dbReference type="Pfam" id="PF13302">
    <property type="entry name" value="Acetyltransf_3"/>
    <property type="match status" value="1"/>
</dbReference>
<sequence>MEPMASTMLDSPPYERHPLVPESPWLEAPTLTGRHVVLEALRLEHAAELFHALDDEEVWRYIPSTQPRTEDEMTAYVAGILQAWALGTRVAWVYREPSTQELIGMSSYVPPEEKTKSVHIGGTMTARGYWRSGVNTEAKLLLMTRAFETLGAVRVEWQADNLNLRSQAAIERLGAVREGVLRSHKPRGDGSRRDSVFYGLLVEEWPAAKERLVQRLAAHG</sequence>
<dbReference type="Proteomes" id="UP000676325">
    <property type="component" value="Unassembled WGS sequence"/>
</dbReference>
<comment type="caution">
    <text evidence="2">The sequence shown here is derived from an EMBL/GenBank/DDBJ whole genome shotgun (WGS) entry which is preliminary data.</text>
</comment>
<dbReference type="InterPro" id="IPR016181">
    <property type="entry name" value="Acyl_CoA_acyltransferase"/>
</dbReference>
<reference evidence="2" key="1">
    <citation type="submission" date="2021-04" db="EMBL/GenBank/DDBJ databases">
        <title>Genome based classification of Actinospica acidithermotolerans sp. nov., an actinobacterium isolated from an Indonesian hot spring.</title>
        <authorList>
            <person name="Kusuma A.B."/>
            <person name="Putra K.E."/>
            <person name="Nafisah S."/>
            <person name="Loh J."/>
            <person name="Nouioui I."/>
            <person name="Goodfellow M."/>
        </authorList>
    </citation>
    <scope>NUCLEOTIDE SEQUENCE</scope>
    <source>
        <strain evidence="2">MGRD01-02</strain>
    </source>
</reference>
<proteinExistence type="predicted"/>
<gene>
    <name evidence="2" type="ORF">KDK95_34060</name>
</gene>
<dbReference type="AlphaFoldDB" id="A0A941EEU4"/>
<dbReference type="GO" id="GO:0016747">
    <property type="term" value="F:acyltransferase activity, transferring groups other than amino-acyl groups"/>
    <property type="evidence" value="ECO:0007669"/>
    <property type="project" value="InterPro"/>
</dbReference>
<feature type="domain" description="N-acetyltransferase" evidence="1">
    <location>
        <begin position="36"/>
        <end position="203"/>
    </location>
</feature>
<dbReference type="Gene3D" id="3.40.630.30">
    <property type="match status" value="1"/>
</dbReference>
<dbReference type="PANTHER" id="PTHR43610:SF1">
    <property type="entry name" value="N-ACETYLTRANSFERASE DOMAIN-CONTAINING PROTEIN"/>
    <property type="match status" value="1"/>
</dbReference>
<evidence type="ECO:0000259" key="1">
    <source>
        <dbReference type="PROSITE" id="PS51186"/>
    </source>
</evidence>
<dbReference type="SUPFAM" id="SSF55729">
    <property type="entry name" value="Acyl-CoA N-acyltransferases (Nat)"/>
    <property type="match status" value="1"/>
</dbReference>
<evidence type="ECO:0000313" key="3">
    <source>
        <dbReference type="Proteomes" id="UP000676325"/>
    </source>
</evidence>
<dbReference type="PANTHER" id="PTHR43610">
    <property type="entry name" value="BLL6696 PROTEIN"/>
    <property type="match status" value="1"/>
</dbReference>
<organism evidence="2 3">
    <name type="scientific">Actinospica acidithermotolerans</name>
    <dbReference type="NCBI Taxonomy" id="2828514"/>
    <lineage>
        <taxon>Bacteria</taxon>
        <taxon>Bacillati</taxon>
        <taxon>Actinomycetota</taxon>
        <taxon>Actinomycetes</taxon>
        <taxon>Catenulisporales</taxon>
        <taxon>Actinospicaceae</taxon>
        <taxon>Actinospica</taxon>
    </lineage>
</organism>
<keyword evidence="3" id="KW-1185">Reference proteome</keyword>
<dbReference type="InterPro" id="IPR000182">
    <property type="entry name" value="GNAT_dom"/>
</dbReference>
<evidence type="ECO:0000313" key="2">
    <source>
        <dbReference type="EMBL" id="MBR7831380.1"/>
    </source>
</evidence>
<dbReference type="PROSITE" id="PS51186">
    <property type="entry name" value="GNAT"/>
    <property type="match status" value="1"/>
</dbReference>
<protein>
    <submittedName>
        <fullName evidence="2">GNAT family N-acetyltransferase</fullName>
    </submittedName>
</protein>
<name>A0A941EEU4_9ACTN</name>
<accession>A0A941EEU4</accession>
<dbReference type="EMBL" id="JAGSOH010000228">
    <property type="protein sequence ID" value="MBR7831380.1"/>
    <property type="molecule type" value="Genomic_DNA"/>
</dbReference>